<feature type="transmembrane region" description="Helical" evidence="1">
    <location>
        <begin position="43"/>
        <end position="64"/>
    </location>
</feature>
<evidence type="ECO:0000256" key="2">
    <source>
        <dbReference type="SAM" id="SignalP"/>
    </source>
</evidence>
<dbReference type="PROSITE" id="PS51257">
    <property type="entry name" value="PROKAR_LIPOPROTEIN"/>
    <property type="match status" value="1"/>
</dbReference>
<dbReference type="PANTHER" id="PTHR33121">
    <property type="entry name" value="CYCLIC DI-GMP PHOSPHODIESTERASE PDEF"/>
    <property type="match status" value="1"/>
</dbReference>
<feature type="domain" description="EAL" evidence="3">
    <location>
        <begin position="349"/>
        <end position="605"/>
    </location>
</feature>
<dbReference type="AlphaFoldDB" id="A0A4V2E3S9"/>
<dbReference type="SMART" id="SM00267">
    <property type="entry name" value="GGDEF"/>
    <property type="match status" value="1"/>
</dbReference>
<dbReference type="Pfam" id="PF00563">
    <property type="entry name" value="EAL"/>
    <property type="match status" value="1"/>
</dbReference>
<reference evidence="4 5" key="1">
    <citation type="submission" date="2018-01" db="EMBL/GenBank/DDBJ databases">
        <title>Co-occurrence of chitin degradation, pigmentation and bioactivity in marine Pseudoalteromonas.</title>
        <authorList>
            <person name="Paulsen S."/>
            <person name="Gram L."/>
            <person name="Machado H."/>
        </authorList>
    </citation>
    <scope>NUCLEOTIDE SEQUENCE [LARGE SCALE GENOMIC DNA]</scope>
    <source>
        <strain evidence="4 5">S1946</strain>
    </source>
</reference>
<gene>
    <name evidence="4" type="ORF">C3B51_06230</name>
</gene>
<keyword evidence="2" id="KW-0732">Signal</keyword>
<feature type="chain" id="PRO_5020215059" evidence="2">
    <location>
        <begin position="28"/>
        <end position="621"/>
    </location>
</feature>
<dbReference type="GO" id="GO:0071111">
    <property type="term" value="F:cyclic-guanylate-specific phosphodiesterase activity"/>
    <property type="evidence" value="ECO:0007669"/>
    <property type="project" value="InterPro"/>
</dbReference>
<dbReference type="Gene3D" id="3.30.70.270">
    <property type="match status" value="1"/>
</dbReference>
<comment type="caution">
    <text evidence="4">The sequence shown here is derived from an EMBL/GenBank/DDBJ whole genome shotgun (WGS) entry which is preliminary data.</text>
</comment>
<keyword evidence="1" id="KW-0812">Transmembrane</keyword>
<keyword evidence="1" id="KW-1133">Transmembrane helix</keyword>
<organism evidence="4 5">
    <name type="scientific">Pseudoalteromonas rubra</name>
    <dbReference type="NCBI Taxonomy" id="43658"/>
    <lineage>
        <taxon>Bacteria</taxon>
        <taxon>Pseudomonadati</taxon>
        <taxon>Pseudomonadota</taxon>
        <taxon>Gammaproteobacteria</taxon>
        <taxon>Alteromonadales</taxon>
        <taxon>Pseudoalteromonadaceae</taxon>
        <taxon>Pseudoalteromonas</taxon>
    </lineage>
</organism>
<dbReference type="InterPro" id="IPR029787">
    <property type="entry name" value="Nucleotide_cyclase"/>
</dbReference>
<feature type="transmembrane region" description="Helical" evidence="1">
    <location>
        <begin position="92"/>
        <end position="110"/>
    </location>
</feature>
<keyword evidence="1" id="KW-0472">Membrane</keyword>
<feature type="transmembrane region" description="Helical" evidence="1">
    <location>
        <begin position="117"/>
        <end position="138"/>
    </location>
</feature>
<dbReference type="InterPro" id="IPR000160">
    <property type="entry name" value="GGDEF_dom"/>
</dbReference>
<sequence length="621" mass="68987">MTKKLLLKQSFHSILMLLACCHPGVMAATVSMSVASFWQASDVQSPLLMAFMAGALLSASIGAISVSQQPLHRLIYATTTAVVLAYLANSAVYFACLLIPLLLLQVWLALRTKQRRFQLIASLSLGGAVLALGGALYWGLSPGLVVAALLPVFFAELMMPRAATESAQQPSTDESKTADILELPDRAGFRTAFYDFRQRDPSAAMLVMIRLEGFQQVNFHLGREFGDLLLAQSANRIKQHLQHPDVMPIPLGNDVSRLAHLGGLHFVFVCSLVNQHHLHEQMVNEIIESTLKPFNVGNCTIEVKARASYVNCDEEQGQFENLLTCAFLALDSQPDSPIAPYQQQMQINRLEQQARLAELAHIDFRKELELYFQPVVRNEDGDIEFLELLLRWQHPKQGILAAGKFIEDIRIAGLALPVAQYVIERAAEIALALRMEGIAMPLSLNLFGSEMLHEEFIEFIDHVLVEHQLKPGDLIIECPSSLFTSLDPQGIAMVSRLRSMGLRLCIDSFGETPVTLSKLPQLTVDYVKLGRSLTSDHGNQGSFKSVVRGIVEMQQIQACKVICEGVESPEQLQFVKSLNTFAAQGYYFARPLSSVGMISWLKQWRWEHPEDASVSPQPDSH</sequence>
<dbReference type="EMBL" id="PPUZ01000017">
    <property type="protein sequence ID" value="RZM83522.1"/>
    <property type="molecule type" value="Genomic_DNA"/>
</dbReference>
<dbReference type="RefSeq" id="WP_130244509.1">
    <property type="nucleotide sequence ID" value="NZ_PPUZ01000017.1"/>
</dbReference>
<proteinExistence type="predicted"/>
<dbReference type="InterPro" id="IPR001633">
    <property type="entry name" value="EAL_dom"/>
</dbReference>
<dbReference type="InterPro" id="IPR035919">
    <property type="entry name" value="EAL_sf"/>
</dbReference>
<evidence type="ECO:0000313" key="5">
    <source>
        <dbReference type="Proteomes" id="UP000292345"/>
    </source>
</evidence>
<feature type="signal peptide" evidence="2">
    <location>
        <begin position="1"/>
        <end position="27"/>
    </location>
</feature>
<evidence type="ECO:0000313" key="4">
    <source>
        <dbReference type="EMBL" id="RZM83522.1"/>
    </source>
</evidence>
<dbReference type="PANTHER" id="PTHR33121:SF79">
    <property type="entry name" value="CYCLIC DI-GMP PHOSPHODIESTERASE PDED-RELATED"/>
    <property type="match status" value="1"/>
</dbReference>
<dbReference type="PROSITE" id="PS50883">
    <property type="entry name" value="EAL"/>
    <property type="match status" value="1"/>
</dbReference>
<dbReference type="SUPFAM" id="SSF55073">
    <property type="entry name" value="Nucleotide cyclase"/>
    <property type="match status" value="1"/>
</dbReference>
<accession>A0A4V2E3S9</accession>
<dbReference type="CDD" id="cd01948">
    <property type="entry name" value="EAL"/>
    <property type="match status" value="1"/>
</dbReference>
<evidence type="ECO:0000256" key="1">
    <source>
        <dbReference type="SAM" id="Phobius"/>
    </source>
</evidence>
<evidence type="ECO:0000259" key="3">
    <source>
        <dbReference type="PROSITE" id="PS50883"/>
    </source>
</evidence>
<dbReference type="InterPro" id="IPR050706">
    <property type="entry name" value="Cyclic-di-GMP_PDE-like"/>
</dbReference>
<dbReference type="Pfam" id="PF00990">
    <property type="entry name" value="GGDEF"/>
    <property type="match status" value="1"/>
</dbReference>
<dbReference type="Gene3D" id="3.20.20.450">
    <property type="entry name" value="EAL domain"/>
    <property type="match status" value="1"/>
</dbReference>
<dbReference type="Proteomes" id="UP000292345">
    <property type="component" value="Unassembled WGS sequence"/>
</dbReference>
<protein>
    <submittedName>
        <fullName evidence="4">GGDEF domain-containing protein</fullName>
    </submittedName>
</protein>
<name>A0A4V2E3S9_9GAMM</name>
<dbReference type="SMART" id="SM00052">
    <property type="entry name" value="EAL"/>
    <property type="match status" value="1"/>
</dbReference>
<dbReference type="SUPFAM" id="SSF141868">
    <property type="entry name" value="EAL domain-like"/>
    <property type="match status" value="1"/>
</dbReference>
<dbReference type="InterPro" id="IPR043128">
    <property type="entry name" value="Rev_trsase/Diguanyl_cyclase"/>
</dbReference>